<dbReference type="RefSeq" id="YP_010763211.1">
    <property type="nucleotide sequence ID" value="NC_073610.1"/>
</dbReference>
<name>A0A9E6Q9P6_9CAUD</name>
<dbReference type="KEGG" id="vg:80099930"/>
<organism evidence="1 2">
    <name type="scientific">Pseudomonas phage PhL_UNISO_PA-DSM_ph0034</name>
    <dbReference type="NCBI Taxonomy" id="2812900"/>
    <lineage>
        <taxon>Viruses</taxon>
        <taxon>Duplodnaviria</taxon>
        <taxon>Heunggongvirae</taxon>
        <taxon>Uroviricota</taxon>
        <taxon>Caudoviricetes</taxon>
        <taxon>Vandenendeviridae</taxon>
        <taxon>Skurskavirinae</taxon>
        <taxon>Pakpunavirus</taxon>
        <taxon>Pakpunavirus ph0034</taxon>
    </lineage>
</organism>
<protein>
    <submittedName>
        <fullName evidence="1">Uncharacterized protein</fullName>
    </submittedName>
</protein>
<reference evidence="1 2" key="1">
    <citation type="journal article" date="2022" name="Future Microbiol.">
        <title>Characterization and in vitro testing of newly isolated lytic bacteriophages for the biocontrol of Pseudomonas aeruginosa.</title>
        <authorList>
            <person name="Harada L.K."/>
            <person name="Silva E.C."/>
            <person name="Rossi F.P."/>
            <person name="Cieza B."/>
            <person name="Oliveira T.J."/>
            <person name="Pereira C."/>
            <person name="Tomazetto G."/>
            <person name="Silva B.B."/>
            <person name="Squina F.M."/>
            <person name="Vila M.M."/>
            <person name="Setubal J.C."/>
            <person name="Ha T."/>
            <person name="da Silva A.M."/>
            <person name="Balcao V.M."/>
        </authorList>
    </citation>
    <scope>NUCLEOTIDE SEQUENCE [LARGE SCALE GENOMIC DNA]</scope>
</reference>
<proteinExistence type="predicted"/>
<keyword evidence="2" id="KW-1185">Reference proteome</keyword>
<dbReference type="GeneID" id="80099930"/>
<dbReference type="Proteomes" id="UP001054841">
    <property type="component" value="Segment"/>
</dbReference>
<evidence type="ECO:0000313" key="1">
    <source>
        <dbReference type="EMBL" id="QYC95171.1"/>
    </source>
</evidence>
<accession>A0A9E6Q9P6</accession>
<dbReference type="EMBL" id="MW526259">
    <property type="protein sequence ID" value="QYC95171.1"/>
    <property type="molecule type" value="Genomic_DNA"/>
</dbReference>
<sequence>MDMFDKYMQVMYDRDLNAKKVEELEAKLRLALRLLRESRGFVDCDNPLNVSGQIELLEEVDAFLLLPVAKTQHSVPAGWKLVPEDATLEMVEALKAVLVTTSKGGILRAGIALNAAIAAAPGKED</sequence>
<evidence type="ECO:0000313" key="2">
    <source>
        <dbReference type="Proteomes" id="UP001054841"/>
    </source>
</evidence>